<feature type="compositionally biased region" description="Polar residues" evidence="3">
    <location>
        <begin position="1"/>
        <end position="12"/>
    </location>
</feature>
<evidence type="ECO:0000259" key="4">
    <source>
        <dbReference type="PROSITE" id="PS50071"/>
    </source>
</evidence>
<dbReference type="InterPro" id="IPR001356">
    <property type="entry name" value="HD"/>
</dbReference>
<feature type="compositionally biased region" description="Polar residues" evidence="3">
    <location>
        <begin position="709"/>
        <end position="719"/>
    </location>
</feature>
<keyword evidence="6" id="KW-1185">Reference proteome</keyword>
<name>A0A9D3XV75_9SAUR</name>
<dbReference type="Proteomes" id="UP000827986">
    <property type="component" value="Unassembled WGS sequence"/>
</dbReference>
<feature type="compositionally biased region" description="Acidic residues" evidence="3">
    <location>
        <begin position="17"/>
        <end position="28"/>
    </location>
</feature>
<dbReference type="SMART" id="SM00389">
    <property type="entry name" value="HOX"/>
    <property type="match status" value="1"/>
</dbReference>
<dbReference type="Pfam" id="PF00046">
    <property type="entry name" value="Homeodomain"/>
    <property type="match status" value="1"/>
</dbReference>
<evidence type="ECO:0000256" key="2">
    <source>
        <dbReference type="RuleBase" id="RU000682"/>
    </source>
</evidence>
<comment type="caution">
    <text evidence="5">The sequence shown here is derived from an EMBL/GenBank/DDBJ whole genome shotgun (WGS) entry which is preliminary data.</text>
</comment>
<gene>
    <name evidence="5" type="ORF">KIL84_019600</name>
</gene>
<sequence>MERVGEQQQQRLRGSVCEEEEEEQEQGEEASLLSPKHFIEDVAHGPGNSLLSTFHAVIVKDESGSILETGGGADPLKEEEEDGNYCMVQVGGSPNLHPPALDCQPGSILETRDGADPVKDEDGGGNYCMVHVSESPTPHRPALDCQLNYATMCGSLPAFFGNMNSVPRVPGAEFTQEIPDQSQERAEGYYPESIEKETKKQKISGSSGMCSPKTSSVAPGNFYSVAQLQDVNLNLGHATRRSARCAAASTAGRQSYRVSSFQESGGSQDVAKEKKVPPENPEEQGALLPVRKKTRTFYSAEQLEELERMFQEDHYPDNEKRREIAAAVGVTPQRIMVWFQNRRAKWRKLEKLTVKGSKKCPASTTLSVPSGASTYGPSLLPMPPLPDIIHDQSAMLNMDTAVGNYPSMLSGHPAPLVSSSVSSVTGVVTCCEAGQTKALSQGSFGSSRMECFPTIPSPPPIRRASLPLNMTFNPNNHIVPLMLDTPNSECSPSSQESSSREVLTYSFQSQGISSPTSCNYPEQLEPTANLETPYYHYSNQPGTYQLPQYPLQHQLSQFHHLPVPLAGNVLPSVRLTPTTPSESNPAFFTLAGNSGVVTYGAAGASRGYLQHHIGGQILLQQPAGSSGGIAAYQAVPWNEFYMQGRPFSNQLCSRMQFSSTAAGHYSTEQVPYAQNPGIMQPTPCFLQLPKGATSGSVVFTEKQRALQAPDQTSYQNHQLQIAPAEREDPESSSSSSITKEEESAADDKEENPN</sequence>
<keyword evidence="1 2" id="KW-0238">DNA-binding</keyword>
<feature type="region of interest" description="Disordered" evidence="3">
    <location>
        <begin position="1"/>
        <end position="34"/>
    </location>
</feature>
<dbReference type="Gene3D" id="1.10.10.60">
    <property type="entry name" value="Homeodomain-like"/>
    <property type="match status" value="1"/>
</dbReference>
<dbReference type="InterPro" id="IPR042988">
    <property type="entry name" value="NOBOX"/>
</dbReference>
<organism evidence="5 6">
    <name type="scientific">Mauremys mutica</name>
    <name type="common">yellowpond turtle</name>
    <dbReference type="NCBI Taxonomy" id="74926"/>
    <lineage>
        <taxon>Eukaryota</taxon>
        <taxon>Metazoa</taxon>
        <taxon>Chordata</taxon>
        <taxon>Craniata</taxon>
        <taxon>Vertebrata</taxon>
        <taxon>Euteleostomi</taxon>
        <taxon>Archelosauria</taxon>
        <taxon>Testudinata</taxon>
        <taxon>Testudines</taxon>
        <taxon>Cryptodira</taxon>
        <taxon>Durocryptodira</taxon>
        <taxon>Testudinoidea</taxon>
        <taxon>Geoemydidae</taxon>
        <taxon>Geoemydinae</taxon>
        <taxon>Mauremys</taxon>
    </lineage>
</organism>
<protein>
    <recommendedName>
        <fullName evidence="4">Homeobox domain-containing protein</fullName>
    </recommendedName>
</protein>
<dbReference type="PANTHER" id="PTHR47060">
    <property type="entry name" value="HOMEOBOX PROTEIN NOBOX"/>
    <property type="match status" value="1"/>
</dbReference>
<keyword evidence="1 2" id="KW-0539">Nucleus</keyword>
<evidence type="ECO:0000313" key="6">
    <source>
        <dbReference type="Proteomes" id="UP000827986"/>
    </source>
</evidence>
<dbReference type="EMBL" id="JAHDVG010000463">
    <property type="protein sequence ID" value="KAH1186851.1"/>
    <property type="molecule type" value="Genomic_DNA"/>
</dbReference>
<dbReference type="InterPro" id="IPR009057">
    <property type="entry name" value="Homeodomain-like_sf"/>
</dbReference>
<dbReference type="GO" id="GO:0005634">
    <property type="term" value="C:nucleus"/>
    <property type="evidence" value="ECO:0007669"/>
    <property type="project" value="UniProtKB-SubCell"/>
</dbReference>
<dbReference type="PROSITE" id="PS50071">
    <property type="entry name" value="HOMEOBOX_2"/>
    <property type="match status" value="1"/>
</dbReference>
<evidence type="ECO:0000313" key="5">
    <source>
        <dbReference type="EMBL" id="KAH1186851.1"/>
    </source>
</evidence>
<reference evidence="5" key="1">
    <citation type="submission" date="2021-09" db="EMBL/GenBank/DDBJ databases">
        <title>The genome of Mauremys mutica provides insights into the evolution of semi-aquatic lifestyle.</title>
        <authorList>
            <person name="Gong S."/>
            <person name="Gao Y."/>
        </authorList>
    </citation>
    <scope>NUCLEOTIDE SEQUENCE</scope>
    <source>
        <strain evidence="5">MM-2020</strain>
        <tissue evidence="5">Muscle</tissue>
    </source>
</reference>
<accession>A0A9D3XV75</accession>
<comment type="subcellular location">
    <subcellularLocation>
        <location evidence="1 2">Nucleus</location>
    </subcellularLocation>
</comment>
<dbReference type="GO" id="GO:0000978">
    <property type="term" value="F:RNA polymerase II cis-regulatory region sequence-specific DNA binding"/>
    <property type="evidence" value="ECO:0007669"/>
    <property type="project" value="TreeGrafter"/>
</dbReference>
<feature type="compositionally biased region" description="Basic and acidic residues" evidence="3">
    <location>
        <begin position="738"/>
        <end position="753"/>
    </location>
</feature>
<proteinExistence type="predicted"/>
<feature type="domain" description="Homeobox" evidence="4">
    <location>
        <begin position="289"/>
        <end position="349"/>
    </location>
</feature>
<feature type="region of interest" description="Disordered" evidence="3">
    <location>
        <begin position="257"/>
        <end position="284"/>
    </location>
</feature>
<feature type="DNA-binding region" description="Homeobox" evidence="1">
    <location>
        <begin position="291"/>
        <end position="350"/>
    </location>
</feature>
<dbReference type="SUPFAM" id="SSF46689">
    <property type="entry name" value="Homeodomain-like"/>
    <property type="match status" value="1"/>
</dbReference>
<evidence type="ECO:0000256" key="1">
    <source>
        <dbReference type="PROSITE-ProRule" id="PRU00108"/>
    </source>
</evidence>
<dbReference type="CDD" id="cd00086">
    <property type="entry name" value="homeodomain"/>
    <property type="match status" value="1"/>
</dbReference>
<dbReference type="PANTHER" id="PTHR47060:SF1">
    <property type="entry name" value="HOMEOBOX PROTEIN NOBOX"/>
    <property type="match status" value="1"/>
</dbReference>
<feature type="compositionally biased region" description="Polar residues" evidence="3">
    <location>
        <begin position="257"/>
        <end position="267"/>
    </location>
</feature>
<feature type="region of interest" description="Disordered" evidence="3">
    <location>
        <begin position="706"/>
        <end position="753"/>
    </location>
</feature>
<keyword evidence="1 2" id="KW-0371">Homeobox</keyword>
<evidence type="ECO:0000256" key="3">
    <source>
        <dbReference type="SAM" id="MobiDB-lite"/>
    </source>
</evidence>
<dbReference type="AlphaFoldDB" id="A0A9D3XV75"/>
<dbReference type="GO" id="GO:0000981">
    <property type="term" value="F:DNA-binding transcription factor activity, RNA polymerase II-specific"/>
    <property type="evidence" value="ECO:0007669"/>
    <property type="project" value="TreeGrafter"/>
</dbReference>